<evidence type="ECO:0000313" key="5">
    <source>
        <dbReference type="RefSeq" id="XP_008570886.1"/>
    </source>
</evidence>
<evidence type="ECO:0000313" key="4">
    <source>
        <dbReference type="Proteomes" id="UP000694923"/>
    </source>
</evidence>
<sequence length="177" mass="18913">MSDDAGNILAPGDKAEITEMPNNDSLPEDAEVHSDSATISEEPTPADPRRNAHENVPVQGAKTAAAGHLEQPKDSSAMEPAPNGEVTEDTLAECNDSVSLETEPGSEIPLKEQNDLAVDSPPRGGGWAGWGSWGKSLLSSASVTVELFLERQVLKLFITTGRHYPKECNGNITEYYP</sequence>
<accession>A0ABM0QR95</accession>
<dbReference type="GeneID" id="103590438"/>
<evidence type="ECO:0000256" key="2">
    <source>
        <dbReference type="ARBA" id="ARBA00022553"/>
    </source>
</evidence>
<dbReference type="InterPro" id="IPR007998">
    <property type="entry name" value="DUF719"/>
</dbReference>
<gene>
    <name evidence="5" type="primary">LOC103590438</name>
</gene>
<feature type="region of interest" description="Disordered" evidence="3">
    <location>
        <begin position="1"/>
        <end position="84"/>
    </location>
</feature>
<evidence type="ECO:0000256" key="3">
    <source>
        <dbReference type="SAM" id="MobiDB-lite"/>
    </source>
</evidence>
<keyword evidence="4" id="KW-1185">Reference proteome</keyword>
<organism evidence="4 5">
    <name type="scientific">Galeopterus variegatus</name>
    <name type="common">Malayan flying lemur</name>
    <name type="synonym">Cynocephalus variegatus</name>
    <dbReference type="NCBI Taxonomy" id="482537"/>
    <lineage>
        <taxon>Eukaryota</taxon>
        <taxon>Metazoa</taxon>
        <taxon>Chordata</taxon>
        <taxon>Craniata</taxon>
        <taxon>Vertebrata</taxon>
        <taxon>Euteleostomi</taxon>
        <taxon>Mammalia</taxon>
        <taxon>Eutheria</taxon>
        <taxon>Euarchontoglires</taxon>
        <taxon>Dermoptera</taxon>
        <taxon>Cynocephalidae</taxon>
        <taxon>Galeopterus</taxon>
    </lineage>
</organism>
<proteinExistence type="inferred from homology"/>
<name>A0ABM0QR95_GALVR</name>
<keyword evidence="2" id="KW-0597">Phosphoprotein</keyword>
<dbReference type="PANTHER" id="PTHR12842:SF4">
    <property type="entry name" value="PROTEIN NOXP20"/>
    <property type="match status" value="1"/>
</dbReference>
<dbReference type="PANTHER" id="PTHR12842">
    <property type="entry name" value="FI01459P"/>
    <property type="match status" value="1"/>
</dbReference>
<protein>
    <submittedName>
        <fullName evidence="5">Protein NOXP20-like</fullName>
    </submittedName>
</protein>
<dbReference type="Proteomes" id="UP000694923">
    <property type="component" value="Unplaced"/>
</dbReference>
<dbReference type="Pfam" id="PF05334">
    <property type="entry name" value="DUF719"/>
    <property type="match status" value="1"/>
</dbReference>
<dbReference type="RefSeq" id="XP_008570886.1">
    <property type="nucleotide sequence ID" value="XM_008572664.1"/>
</dbReference>
<reference evidence="5" key="1">
    <citation type="submission" date="2025-08" db="UniProtKB">
        <authorList>
            <consortium name="RefSeq"/>
        </authorList>
    </citation>
    <scope>IDENTIFICATION</scope>
</reference>
<comment type="similarity">
    <text evidence="1">Belongs to the FAM114 family.</text>
</comment>
<evidence type="ECO:0000256" key="1">
    <source>
        <dbReference type="ARBA" id="ARBA00006903"/>
    </source>
</evidence>